<dbReference type="EMBL" id="JBHSAJ010000024">
    <property type="protein sequence ID" value="MFC3934803.1"/>
    <property type="molecule type" value="Genomic_DNA"/>
</dbReference>
<reference evidence="3" key="1">
    <citation type="journal article" date="2019" name="Int. J. Syst. Evol. Microbiol.">
        <title>The Global Catalogue of Microorganisms (GCM) 10K type strain sequencing project: providing services to taxonomists for standard genome sequencing and annotation.</title>
        <authorList>
            <consortium name="The Broad Institute Genomics Platform"/>
            <consortium name="The Broad Institute Genome Sequencing Center for Infectious Disease"/>
            <person name="Wu L."/>
            <person name="Ma J."/>
        </authorList>
    </citation>
    <scope>NUCLEOTIDE SEQUENCE [LARGE SCALE GENOMIC DNA]</scope>
    <source>
        <strain evidence="3">CCUG 2113</strain>
    </source>
</reference>
<dbReference type="Gene3D" id="3.40.50.10610">
    <property type="entry name" value="ABC-type transport auxiliary lipoprotein component"/>
    <property type="match status" value="1"/>
</dbReference>
<gene>
    <name evidence="2" type="ORF">ACFOW3_09200</name>
</gene>
<comment type="caution">
    <text evidence="2">The sequence shown here is derived from an EMBL/GenBank/DDBJ whole genome shotgun (WGS) entry which is preliminary data.</text>
</comment>
<dbReference type="Pfam" id="PF03886">
    <property type="entry name" value="ABC_trans_aux"/>
    <property type="match status" value="1"/>
</dbReference>
<protein>
    <submittedName>
        <fullName evidence="2">ABC-type transport auxiliary lipoprotein family protein</fullName>
    </submittedName>
</protein>
<sequence>MGLLGIAGCSALPSPPSRPALYDFGPGPVATAPSDRRAPLPPLALADVEAPGLPEGSNAVLYRIAYADAQQLRPYSQARWSQPPAQLLQQRLREQLGQRRAILKADDGAAQARGVAPGGRLPTVLRVELEEFSHLFASASESAGVVRLRATVVDLTHSGEVLRGQRVFIVHTPARSADAAGGVAALAEASTQAAKEVAEWVEQVGR</sequence>
<evidence type="ECO:0000313" key="3">
    <source>
        <dbReference type="Proteomes" id="UP001595693"/>
    </source>
</evidence>
<evidence type="ECO:0000259" key="1">
    <source>
        <dbReference type="Pfam" id="PF03886"/>
    </source>
</evidence>
<evidence type="ECO:0000313" key="2">
    <source>
        <dbReference type="EMBL" id="MFC3934803.1"/>
    </source>
</evidence>
<dbReference type="Proteomes" id="UP001595693">
    <property type="component" value="Unassembled WGS sequence"/>
</dbReference>
<feature type="domain" description="ABC-type transport auxiliary lipoprotein component" evidence="1">
    <location>
        <begin position="30"/>
        <end position="198"/>
    </location>
</feature>
<name>A0ABV8D8C6_9BURK</name>
<keyword evidence="3" id="KW-1185">Reference proteome</keyword>
<proteinExistence type="predicted"/>
<dbReference type="RefSeq" id="WP_238385483.1">
    <property type="nucleotide sequence ID" value="NZ_JBHSAJ010000024.1"/>
</dbReference>
<organism evidence="2 3">
    <name type="scientific">Acidovorax facilis</name>
    <dbReference type="NCBI Taxonomy" id="12917"/>
    <lineage>
        <taxon>Bacteria</taxon>
        <taxon>Pseudomonadati</taxon>
        <taxon>Pseudomonadota</taxon>
        <taxon>Betaproteobacteria</taxon>
        <taxon>Burkholderiales</taxon>
        <taxon>Comamonadaceae</taxon>
        <taxon>Acidovorax</taxon>
    </lineage>
</organism>
<dbReference type="InterPro" id="IPR005586">
    <property type="entry name" value="ABC_trans_aux"/>
</dbReference>
<accession>A0ABV8D8C6</accession>
<keyword evidence="2" id="KW-0449">Lipoprotein</keyword>
<dbReference type="SUPFAM" id="SSF159594">
    <property type="entry name" value="XCC0632-like"/>
    <property type="match status" value="1"/>
</dbReference>